<dbReference type="AlphaFoldDB" id="A0AAN6JTZ7"/>
<sequence>MSSPQQEVEPNPWSGGRDASSPSSPGSPEATPPSARHSKATPTAAAALPQASPCGSDRILETTDEERALAAFSFQTPSALPSSKATGDSSGQTASQGSQVASMPFFRKPLRPLNTGQGTLALPSSTLRSSFTPATQKAANGPSNNSSAVNNESQPRGEPAQGQKRPAEFGTLSNFFSRSSSHVPTGSPKRMRPSSPLVNPMQIGNKSIKELLSSRSSSSTMRFQSSASGNENRAAPSLSFVDTPMMKSLSGSLPSASNSVQSAKSNAAAQSKDVALATHSLRTHPHSAATGQMPTPPPKQPRHDASDASSEDMNFAQDDSAVESAVVAKSTAPLTFPQFRTASSGRRSSPISDRASSPAAPSFEKDAAHTALAQATTLPPPAANVPRSQTLASDSDITDVWAWLVRQRERCNKLEIQLKVQDSEIAALESFKKNKEKELDAASKKIDELVARISKQTQDLSRFDEVMTKQKQENDERNQLLEERSKELQQFQADLSETLKRDHEERARLEAEILSAREQLSELKAQRDAGIEMVKETKDRLQQALFDLAEARDQNKTLEKQKDELVKKVLQQEKEATELNQKAQKLDALAIEHEELRAERERHQQQLAERLEAHCKRVDELEKTEAELRSEKSQVSSQLAALQVSCAELRSTEADATMRNKETESQLQQSVARCNDLEREVRELGHQIERLEIDAQKNEAASQAVLDEKAQMNARCNELQQQLHETERRLAKVEAELAAAKEHGATLQERWEHSNSEVGRLSNEAADARRDKAVAEASHASCRQTLDELKDLRKTLQQQLEDKERQLSEYLKLSRDGSAHSIAELAKLQGKFENATERFAAMSQQLVDSEASKAALNAEIAQLRASAHHNDRAAEEQAKTALREAQSKLDAVVAERDDLKERVGTQVQELKTLRQQMQQTKEELRLQSVAAEEGRRATERERTLMERYQSGQLTETETQLLAQTIASNAEQVAREISKRDNVIKGLEYEKRSFLDKLKKAQQEIETLRRGMSNAPKRSIPLPASEPSSEADANNAAVRVRFVGVETMNKTAMTTSTAQTRAMPGSSTRPQPQPALTRPTARQYGSRSSSSRPASGSLRSSVAGTALQALSQSRDDEDISNDADTTKDMSAEGLSSAETLGEASTDSMLGRRPAARRVRLA</sequence>
<evidence type="ECO:0000256" key="2">
    <source>
        <dbReference type="SAM" id="MobiDB-lite"/>
    </source>
</evidence>
<dbReference type="GO" id="GO:0000146">
    <property type="term" value="F:microfilament motor activity"/>
    <property type="evidence" value="ECO:0007669"/>
    <property type="project" value="TreeGrafter"/>
</dbReference>
<dbReference type="GO" id="GO:0016460">
    <property type="term" value="C:myosin II complex"/>
    <property type="evidence" value="ECO:0007669"/>
    <property type="project" value="TreeGrafter"/>
</dbReference>
<feature type="compositionally biased region" description="Low complexity" evidence="2">
    <location>
        <begin position="248"/>
        <end position="272"/>
    </location>
</feature>
<reference evidence="3" key="1">
    <citation type="journal article" date="2023" name="PhytoFront">
        <title>Draft Genome Resources of Seven Strains of Tilletia horrida, Causal Agent of Kernel Smut of Rice.</title>
        <authorList>
            <person name="Khanal S."/>
            <person name="Antony Babu S."/>
            <person name="Zhou X.G."/>
        </authorList>
    </citation>
    <scope>NUCLEOTIDE SEQUENCE</scope>
    <source>
        <strain evidence="3">TX3</strain>
    </source>
</reference>
<comment type="caution">
    <text evidence="3">The sequence shown here is derived from an EMBL/GenBank/DDBJ whole genome shotgun (WGS) entry which is preliminary data.</text>
</comment>
<dbReference type="GO" id="GO:0051015">
    <property type="term" value="F:actin filament binding"/>
    <property type="evidence" value="ECO:0007669"/>
    <property type="project" value="TreeGrafter"/>
</dbReference>
<feature type="region of interest" description="Disordered" evidence="2">
    <location>
        <begin position="1006"/>
        <end position="1034"/>
    </location>
</feature>
<organism evidence="3 4">
    <name type="scientific">Tilletia horrida</name>
    <dbReference type="NCBI Taxonomy" id="155126"/>
    <lineage>
        <taxon>Eukaryota</taxon>
        <taxon>Fungi</taxon>
        <taxon>Dikarya</taxon>
        <taxon>Basidiomycota</taxon>
        <taxon>Ustilaginomycotina</taxon>
        <taxon>Exobasidiomycetes</taxon>
        <taxon>Tilletiales</taxon>
        <taxon>Tilletiaceae</taxon>
        <taxon>Tilletia</taxon>
    </lineage>
</organism>
<feature type="compositionally biased region" description="Polar residues" evidence="2">
    <location>
        <begin position="338"/>
        <end position="355"/>
    </location>
</feature>
<evidence type="ECO:0000313" key="3">
    <source>
        <dbReference type="EMBL" id="KAK0540208.1"/>
    </source>
</evidence>
<feature type="coiled-coil region" evidence="1">
    <location>
        <begin position="779"/>
        <end position="930"/>
    </location>
</feature>
<dbReference type="EMBL" id="JAPDMQ010000017">
    <property type="protein sequence ID" value="KAK0540208.1"/>
    <property type="molecule type" value="Genomic_DNA"/>
</dbReference>
<keyword evidence="4" id="KW-1185">Reference proteome</keyword>
<feature type="compositionally biased region" description="Basic and acidic residues" evidence="2">
    <location>
        <begin position="58"/>
        <end position="68"/>
    </location>
</feature>
<feature type="compositionally biased region" description="Polar residues" evidence="2">
    <location>
        <begin position="1050"/>
        <end position="1069"/>
    </location>
</feature>
<feature type="region of interest" description="Disordered" evidence="2">
    <location>
        <begin position="1050"/>
        <end position="1160"/>
    </location>
</feature>
<feature type="compositionally biased region" description="Low complexity" evidence="2">
    <location>
        <begin position="1085"/>
        <end position="1100"/>
    </location>
</feature>
<feature type="compositionally biased region" description="Low complexity" evidence="2">
    <location>
        <begin position="213"/>
        <end position="228"/>
    </location>
</feature>
<dbReference type="Proteomes" id="UP001176521">
    <property type="component" value="Unassembled WGS sequence"/>
</dbReference>
<feature type="compositionally biased region" description="Polar residues" evidence="2">
    <location>
        <begin position="1135"/>
        <end position="1146"/>
    </location>
</feature>
<dbReference type="GO" id="GO:0032982">
    <property type="term" value="C:myosin filament"/>
    <property type="evidence" value="ECO:0007669"/>
    <property type="project" value="TreeGrafter"/>
</dbReference>
<feature type="region of interest" description="Disordered" evidence="2">
    <location>
        <begin position="1"/>
        <end position="326"/>
    </location>
</feature>
<evidence type="ECO:0000313" key="4">
    <source>
        <dbReference type="Proteomes" id="UP001176521"/>
    </source>
</evidence>
<evidence type="ECO:0000256" key="1">
    <source>
        <dbReference type="SAM" id="Coils"/>
    </source>
</evidence>
<feature type="coiled-coil region" evidence="1">
    <location>
        <begin position="404"/>
        <end position="750"/>
    </location>
</feature>
<dbReference type="Gene3D" id="1.10.287.1490">
    <property type="match status" value="1"/>
</dbReference>
<accession>A0AAN6JTZ7</accession>
<protein>
    <submittedName>
        <fullName evidence="3">Uncharacterized protein</fullName>
    </submittedName>
</protein>
<feature type="region of interest" description="Disordered" evidence="2">
    <location>
        <begin position="338"/>
        <end position="367"/>
    </location>
</feature>
<keyword evidence="1" id="KW-0175">Coiled coil</keyword>
<dbReference type="PANTHER" id="PTHR45615">
    <property type="entry name" value="MYOSIN HEAVY CHAIN, NON-MUSCLE"/>
    <property type="match status" value="1"/>
</dbReference>
<name>A0AAN6JTZ7_9BASI</name>
<feature type="compositionally biased region" description="Polar residues" evidence="2">
    <location>
        <begin position="73"/>
        <end position="101"/>
    </location>
</feature>
<feature type="compositionally biased region" description="Polar residues" evidence="2">
    <location>
        <begin position="114"/>
        <end position="154"/>
    </location>
</feature>
<feature type="compositionally biased region" description="Low complexity" evidence="2">
    <location>
        <begin position="14"/>
        <end position="51"/>
    </location>
</feature>
<proteinExistence type="predicted"/>
<dbReference type="GO" id="GO:0005737">
    <property type="term" value="C:cytoplasm"/>
    <property type="evidence" value="ECO:0007669"/>
    <property type="project" value="TreeGrafter"/>
</dbReference>
<feature type="compositionally biased region" description="Polar residues" evidence="2">
    <location>
        <begin position="171"/>
        <end position="184"/>
    </location>
</feature>
<gene>
    <name evidence="3" type="ORF">OC842_000601</name>
</gene>
<dbReference type="PANTHER" id="PTHR45615:SF40">
    <property type="entry name" value="MYOSIN HEAVY CHAIN, NON-MUSCLE"/>
    <property type="match status" value="1"/>
</dbReference>